<sequence>MKREVLLLLLMLCSHVVALKKRCSNVEVQWQCGIQGMSSQMCVESLDGSITLIQHRETVCQSQLRVNLTLYSSSETLSSNVTFSNANISQFVLESPNGTQIQCRPGTASLTFNGERGNASSLMDIRIENIAFISCGPGTHKTVPAALFFNNHCQIAIHRTHVDRSNGVGLAIVDVVGKVSISWSTFSRNTFQNGFGGGVHLTIDTLSDKTEFIHCLFTENQASLLQQNNTKGGGLYVQYRNESRNGVLHIQNCMFSCNCAHWGGGLLAMFNESAYNNTLLIDFTTFESNCVGLDYNDSMAGAGAAVTIYSNATSNRAHFSNCNFTGNVAPWGGGLFIFSQPDLILKDVAQNSLKISGCLFKNNSGHIGAALYIYCNSPASIPQHCNAKPVIAESVFVQNSDLPKPVTSISQSPYSIFHIGHFPTYLAQKLEFLNNVGTPLHIHETSVTLENDTVLNFTANYGRNGGAIMLYGSWIAVSNNNVLFFSKNRAVTRGGAIYSFMTEEIYLPYSRHCFIKSTSSPDPTHWNNMPAYPGIPNKNLIYAVDDYGHDTDMFYVYPKVLEPKNATATITNRVLTVYGKVGTNVSIQLELIASRKLLMTINVSLQHCPPAFLFDRFTNSCICDNTHHIYCEYGSDSRWKAYVLAGNCMTYSSIKINGVHDNRIVFGQCPFTEGLRSFSNHSHFIPYLPLPLEKHQLD</sequence>
<evidence type="ECO:0000256" key="1">
    <source>
        <dbReference type="ARBA" id="ARBA00004196"/>
    </source>
</evidence>
<dbReference type="EMBL" id="CASHTH010003134">
    <property type="protein sequence ID" value="CAI8040791.1"/>
    <property type="molecule type" value="Genomic_DNA"/>
</dbReference>
<protein>
    <submittedName>
        <fullName evidence="9">Uncharacterized protein</fullName>
    </submittedName>
</protein>
<gene>
    <name evidence="9" type="ORF">GBAR_LOCUS22685</name>
</gene>
<comment type="caution">
    <text evidence="9">The sequence shown here is derived from an EMBL/GenBank/DDBJ whole genome shotgun (WGS) entry which is preliminary data.</text>
</comment>
<keyword evidence="6" id="KW-0472">Membrane</keyword>
<feature type="signal peptide" evidence="8">
    <location>
        <begin position="1"/>
        <end position="18"/>
    </location>
</feature>
<keyword evidence="10" id="KW-1185">Reference proteome</keyword>
<evidence type="ECO:0000256" key="7">
    <source>
        <dbReference type="ARBA" id="ARBA00023237"/>
    </source>
</evidence>
<evidence type="ECO:0000313" key="10">
    <source>
        <dbReference type="Proteomes" id="UP001174909"/>
    </source>
</evidence>
<keyword evidence="5 8" id="KW-0732">Signal</keyword>
<feature type="chain" id="PRO_5041362251" evidence="8">
    <location>
        <begin position="19"/>
        <end position="698"/>
    </location>
</feature>
<organism evidence="9 10">
    <name type="scientific">Geodia barretti</name>
    <name type="common">Barrett's horny sponge</name>
    <dbReference type="NCBI Taxonomy" id="519541"/>
    <lineage>
        <taxon>Eukaryota</taxon>
        <taxon>Metazoa</taxon>
        <taxon>Porifera</taxon>
        <taxon>Demospongiae</taxon>
        <taxon>Heteroscleromorpha</taxon>
        <taxon>Tetractinellida</taxon>
        <taxon>Astrophorina</taxon>
        <taxon>Geodiidae</taxon>
        <taxon>Geodia</taxon>
    </lineage>
</organism>
<name>A0AA35T5L3_GEOBA</name>
<dbReference type="InterPro" id="IPR011050">
    <property type="entry name" value="Pectin_lyase_fold/virulence"/>
</dbReference>
<evidence type="ECO:0000256" key="5">
    <source>
        <dbReference type="ARBA" id="ARBA00022729"/>
    </source>
</evidence>
<comment type="subcellular location">
    <subcellularLocation>
        <location evidence="1">Cell envelope</location>
    </subcellularLocation>
    <subcellularLocation>
        <location evidence="2">Cell outer membrane</location>
    </subcellularLocation>
    <subcellularLocation>
        <location evidence="3">Secreted</location>
    </subcellularLocation>
</comment>
<keyword evidence="4" id="KW-0964">Secreted</keyword>
<keyword evidence="7" id="KW-0998">Cell outer membrane</keyword>
<dbReference type="NCBIfam" id="TIGR01376">
    <property type="entry name" value="POMP_repeat"/>
    <property type="match status" value="1"/>
</dbReference>
<dbReference type="AlphaFoldDB" id="A0AA35T5L3"/>
<reference evidence="9" key="1">
    <citation type="submission" date="2023-03" db="EMBL/GenBank/DDBJ databases">
        <authorList>
            <person name="Steffen K."/>
            <person name="Cardenas P."/>
        </authorList>
    </citation>
    <scope>NUCLEOTIDE SEQUENCE</scope>
</reference>
<dbReference type="InterPro" id="IPR003368">
    <property type="entry name" value="POMP_repeat"/>
</dbReference>
<evidence type="ECO:0000256" key="3">
    <source>
        <dbReference type="ARBA" id="ARBA00004613"/>
    </source>
</evidence>
<evidence type="ECO:0000256" key="6">
    <source>
        <dbReference type="ARBA" id="ARBA00023136"/>
    </source>
</evidence>
<evidence type="ECO:0000256" key="8">
    <source>
        <dbReference type="SAM" id="SignalP"/>
    </source>
</evidence>
<dbReference type="GO" id="GO:0005576">
    <property type="term" value="C:extracellular region"/>
    <property type="evidence" value="ECO:0007669"/>
    <property type="project" value="UniProtKB-SubCell"/>
</dbReference>
<accession>A0AA35T5L3</accession>
<feature type="non-terminal residue" evidence="9">
    <location>
        <position position="1"/>
    </location>
</feature>
<evidence type="ECO:0000256" key="4">
    <source>
        <dbReference type="ARBA" id="ARBA00022525"/>
    </source>
</evidence>
<evidence type="ECO:0000313" key="9">
    <source>
        <dbReference type="EMBL" id="CAI8040791.1"/>
    </source>
</evidence>
<evidence type="ECO:0000256" key="2">
    <source>
        <dbReference type="ARBA" id="ARBA00004442"/>
    </source>
</evidence>
<dbReference type="Proteomes" id="UP001174909">
    <property type="component" value="Unassembled WGS sequence"/>
</dbReference>
<dbReference type="Pfam" id="PF02415">
    <property type="entry name" value="Chlam_PMP"/>
    <property type="match status" value="1"/>
</dbReference>
<dbReference type="SUPFAM" id="SSF51126">
    <property type="entry name" value="Pectin lyase-like"/>
    <property type="match status" value="1"/>
</dbReference>
<proteinExistence type="predicted"/>